<dbReference type="NCBIfam" id="NF033611">
    <property type="entry name" value="SAVED"/>
    <property type="match status" value="1"/>
</dbReference>
<dbReference type="RefSeq" id="WP_062939689.1">
    <property type="nucleotide sequence ID" value="NZ_CP171844.1"/>
</dbReference>
<gene>
    <name evidence="2" type="ORF">A4A59_00220</name>
</gene>
<sequence length="497" mass="55572">MADAVVARQQGDDFQARWFWLQAANLLRPDGHIERVSFETGPKAFDDVVVEYSATLAPKDHFGRSVLRDHMQCKWHVRTGQFGYEDLADPAFSNATSLSFLHRALEAQRQYAPAGDGARFQLVTNWDPVDPLRRLILSQTNSLDLAKLYEGGANSANGRIRAHWANRLGITEEELKLALGTLVVNTRVRSAEDIRAHLNDLFEAVGLRRISSSESGFVYDEVIKKLHAQGRKVFDRKAFREMVADEKLLASDEPPPRTTIGVRSFLHPINPIEARATRTLDLVPQFDGRYLREGHDWQGTVYPELRKFVLDEAGATDNLRLALDAHMSLAYAVGSILDVKSGKDLEIEQRSPERRFWSETDSKIDPDWPMLEFSEATVGDGSETAVGISVTLDVEHNVREHVAKMPDVGKLILAKFPTSASQRAVRSGAHAAALAESVACRIRASRRAPMAHLFIAAPNGLTFFLGRHHRTIGTVTVYEWDFEGLRDRGYSPGLVVR</sequence>
<accession>A0A154ISJ4</accession>
<feature type="domain" description="SMODS-associated and fused to various effectors" evidence="1">
    <location>
        <begin position="302"/>
        <end position="495"/>
    </location>
</feature>
<evidence type="ECO:0000313" key="2">
    <source>
        <dbReference type="EMBL" id="KZB03442.1"/>
    </source>
</evidence>
<dbReference type="AlphaFoldDB" id="A0A154ISJ4"/>
<name>A0A154ISJ4_RHILE</name>
<organism evidence="2">
    <name type="scientific">Rhizobium leguminosarum</name>
    <dbReference type="NCBI Taxonomy" id="384"/>
    <lineage>
        <taxon>Bacteria</taxon>
        <taxon>Pseudomonadati</taxon>
        <taxon>Pseudomonadota</taxon>
        <taxon>Alphaproteobacteria</taxon>
        <taxon>Hyphomicrobiales</taxon>
        <taxon>Rhizobiaceae</taxon>
        <taxon>Rhizobium/Agrobacterium group</taxon>
        <taxon>Rhizobium</taxon>
    </lineage>
</organism>
<dbReference type="EMBL" id="LVYU01000001">
    <property type="protein sequence ID" value="KZB03442.1"/>
    <property type="molecule type" value="Genomic_DNA"/>
</dbReference>
<proteinExistence type="predicted"/>
<dbReference type="InterPro" id="IPR040836">
    <property type="entry name" value="SAVED"/>
</dbReference>
<reference evidence="2" key="1">
    <citation type="submission" date="2016-03" db="EMBL/GenBank/DDBJ databases">
        <title>Microsymbionts genomes from the relict species Vavilovia formosa.</title>
        <authorList>
            <person name="Chirak E."/>
            <person name="Kimeklis A."/>
            <person name="Kopat V."/>
            <person name="Andronov E."/>
        </authorList>
    </citation>
    <scope>NUCLEOTIDE SEQUENCE [LARGE SCALE GENOMIC DNA]</scope>
    <source>
        <strain evidence="2">Vaf12</strain>
    </source>
</reference>
<protein>
    <recommendedName>
        <fullName evidence="1">SMODS-associated and fused to various effectors domain-containing protein</fullName>
    </recommendedName>
</protein>
<dbReference type="Pfam" id="PF18145">
    <property type="entry name" value="SAVED"/>
    <property type="match status" value="1"/>
</dbReference>
<evidence type="ECO:0000259" key="1">
    <source>
        <dbReference type="Pfam" id="PF18145"/>
    </source>
</evidence>
<comment type="caution">
    <text evidence="2">The sequence shown here is derived from an EMBL/GenBank/DDBJ whole genome shotgun (WGS) entry which is preliminary data.</text>
</comment>